<sequence>WVYRFWIRGAEAGACDEPPGKDYSVQKMILGTHTSENEPNYLMIAQVQLPLDDTESEARQYDDERSEFGGFGCATGKVQIIQQINHEGEVNRARYMPQNPFVIATKTVNAEVYVFDYSKHPSKPPLDGACNPDLRLRGHSSEGYGFSLSNNCKVYRQILSVIHVFTVHLFGSVGDDQYLLIWDLRSPSASKPIQSVVAHSMEVLCNELNFKSREGSPITEVEPYIPFNINPAGMQPVLTTTYLLAFPSILASIVGSPFLLHVKDILNPESTVEAPPWVYYSVYAFFVFLFNIFDIVSVTYSFFFSA</sequence>
<reference evidence="7 8" key="1">
    <citation type="submission" date="2021-05" db="EMBL/GenBank/DDBJ databases">
        <title>Genome Assembly of Synthetic Allotetraploid Brassica napus Reveals Homoeologous Exchanges between Subgenomes.</title>
        <authorList>
            <person name="Davis J.T."/>
        </authorList>
    </citation>
    <scope>NUCLEOTIDE SEQUENCE [LARGE SCALE GENOMIC DNA]</scope>
    <source>
        <strain evidence="8">cv. Da-Ae</strain>
        <tissue evidence="7">Seedling</tissue>
    </source>
</reference>
<feature type="transmembrane region" description="Helical" evidence="5">
    <location>
        <begin position="280"/>
        <end position="303"/>
    </location>
</feature>
<feature type="transmembrane region" description="Helical" evidence="5">
    <location>
        <begin position="242"/>
        <end position="260"/>
    </location>
</feature>
<comment type="subcellular location">
    <subcellularLocation>
        <location evidence="1">Plastid</location>
        <location evidence="1">Chloroplast thylakoid membrane</location>
        <topology evidence="1">Multi-pass membrane protein</topology>
    </subcellularLocation>
</comment>
<evidence type="ECO:0000256" key="1">
    <source>
        <dbReference type="ARBA" id="ARBA00004454"/>
    </source>
</evidence>
<evidence type="ECO:0000313" key="7">
    <source>
        <dbReference type="EMBL" id="KAH0890598.1"/>
    </source>
</evidence>
<dbReference type="PANTHER" id="PTHR22850">
    <property type="entry name" value="WD40 REPEAT FAMILY"/>
    <property type="match status" value="1"/>
</dbReference>
<dbReference type="InterPro" id="IPR050459">
    <property type="entry name" value="WD_repeat_RBAP46/RBAP48/MSI1"/>
</dbReference>
<name>A0ABQ8ADQ3_BRANA</name>
<dbReference type="InterPro" id="IPR022052">
    <property type="entry name" value="Histone-bd_RBBP4-like_N"/>
</dbReference>
<keyword evidence="4" id="KW-0677">Repeat</keyword>
<feature type="domain" description="Histone-binding protein RBBP4-like N-terminal" evidence="6">
    <location>
        <begin position="19"/>
        <end position="50"/>
    </location>
</feature>
<gene>
    <name evidence="7" type="ORF">HID58_053027</name>
</gene>
<dbReference type="Pfam" id="PF00344">
    <property type="entry name" value="SecY"/>
    <property type="match status" value="1"/>
</dbReference>
<keyword evidence="5" id="KW-0812">Transmembrane</keyword>
<dbReference type="SUPFAM" id="SSF50978">
    <property type="entry name" value="WD40 repeat-like"/>
    <property type="match status" value="1"/>
</dbReference>
<feature type="non-terminal residue" evidence="7">
    <location>
        <position position="1"/>
    </location>
</feature>
<dbReference type="Pfam" id="PF12265">
    <property type="entry name" value="CAF1C_H4-bd"/>
    <property type="match status" value="1"/>
</dbReference>
<comment type="similarity">
    <text evidence="2">Belongs to the WD repeat RBAP46/RBAP48/MSI1 family.</text>
</comment>
<dbReference type="SUPFAM" id="SSF103491">
    <property type="entry name" value="Preprotein translocase SecY subunit"/>
    <property type="match status" value="1"/>
</dbReference>
<evidence type="ECO:0000313" key="8">
    <source>
        <dbReference type="Proteomes" id="UP000824890"/>
    </source>
</evidence>
<keyword evidence="5" id="KW-0472">Membrane</keyword>
<evidence type="ECO:0000256" key="5">
    <source>
        <dbReference type="SAM" id="Phobius"/>
    </source>
</evidence>
<accession>A0ABQ8ADQ3</accession>
<dbReference type="Gene3D" id="2.130.10.10">
    <property type="entry name" value="YVTN repeat-like/Quinoprotein amine dehydrogenase"/>
    <property type="match status" value="1"/>
</dbReference>
<organism evidence="7 8">
    <name type="scientific">Brassica napus</name>
    <name type="common">Rape</name>
    <dbReference type="NCBI Taxonomy" id="3708"/>
    <lineage>
        <taxon>Eukaryota</taxon>
        <taxon>Viridiplantae</taxon>
        <taxon>Streptophyta</taxon>
        <taxon>Embryophyta</taxon>
        <taxon>Tracheophyta</taxon>
        <taxon>Spermatophyta</taxon>
        <taxon>Magnoliopsida</taxon>
        <taxon>eudicotyledons</taxon>
        <taxon>Gunneridae</taxon>
        <taxon>Pentapetalae</taxon>
        <taxon>rosids</taxon>
        <taxon>malvids</taxon>
        <taxon>Brassicales</taxon>
        <taxon>Brassicaceae</taxon>
        <taxon>Brassiceae</taxon>
        <taxon>Brassica</taxon>
    </lineage>
</organism>
<comment type="caution">
    <text evidence="7">The sequence shown here is derived from an EMBL/GenBank/DDBJ whole genome shotgun (WGS) entry which is preliminary data.</text>
</comment>
<dbReference type="InterPro" id="IPR002208">
    <property type="entry name" value="SecY/SEC61-alpha"/>
</dbReference>
<keyword evidence="8" id="KW-1185">Reference proteome</keyword>
<keyword evidence="5" id="KW-1133">Transmembrane helix</keyword>
<dbReference type="InterPro" id="IPR036322">
    <property type="entry name" value="WD40_repeat_dom_sf"/>
</dbReference>
<proteinExistence type="inferred from homology"/>
<dbReference type="Proteomes" id="UP000824890">
    <property type="component" value="Unassembled WGS sequence"/>
</dbReference>
<dbReference type="EMBL" id="JAGKQM010000013">
    <property type="protein sequence ID" value="KAH0890598.1"/>
    <property type="molecule type" value="Genomic_DNA"/>
</dbReference>
<evidence type="ECO:0000256" key="2">
    <source>
        <dbReference type="ARBA" id="ARBA00009341"/>
    </source>
</evidence>
<evidence type="ECO:0000259" key="6">
    <source>
        <dbReference type="Pfam" id="PF12265"/>
    </source>
</evidence>
<keyword evidence="3" id="KW-0853">WD repeat</keyword>
<dbReference type="InterPro" id="IPR015943">
    <property type="entry name" value="WD40/YVTN_repeat-like_dom_sf"/>
</dbReference>
<evidence type="ECO:0000256" key="4">
    <source>
        <dbReference type="ARBA" id="ARBA00022737"/>
    </source>
</evidence>
<evidence type="ECO:0000256" key="3">
    <source>
        <dbReference type="ARBA" id="ARBA00022574"/>
    </source>
</evidence>
<protein>
    <recommendedName>
        <fullName evidence="6">Histone-binding protein RBBP4-like N-terminal domain-containing protein</fullName>
    </recommendedName>
</protein>
<dbReference type="InterPro" id="IPR023201">
    <property type="entry name" value="SecY_dom_sf"/>
</dbReference>